<evidence type="ECO:0000313" key="1">
    <source>
        <dbReference type="EMBL" id="MEQ6357898.1"/>
    </source>
</evidence>
<dbReference type="Proteomes" id="UP001478862">
    <property type="component" value="Unassembled WGS sequence"/>
</dbReference>
<organism evidence="1 2">
    <name type="scientific">Lysinibacillus zambalensis</name>
    <dbReference type="NCBI Taxonomy" id="3160866"/>
    <lineage>
        <taxon>Bacteria</taxon>
        <taxon>Bacillati</taxon>
        <taxon>Bacillota</taxon>
        <taxon>Bacilli</taxon>
        <taxon>Bacillales</taxon>
        <taxon>Bacillaceae</taxon>
        <taxon>Lysinibacillus</taxon>
    </lineage>
</organism>
<sequence>MAKLYWDLIKMSLRTVDQVPLLWREAVQTLLNNEDK</sequence>
<reference evidence="1 2" key="1">
    <citation type="submission" date="2024-06" db="EMBL/GenBank/DDBJ databases">
        <title>Lysinibacillus zambalefons sp. nov., a Novel Firmicute Isolated from the Poon Bato Zambales Hyperalkaline Spring.</title>
        <authorList>
            <person name="Aja J.A."/>
            <person name="Lazaro J.E.H."/>
            <person name="Llorin L.D."/>
            <person name="Lim K.R."/>
            <person name="Teodosio J."/>
            <person name="Dalisay D.S."/>
        </authorList>
    </citation>
    <scope>NUCLEOTIDE SEQUENCE [LARGE SCALE GENOMIC DNA]</scope>
    <source>
        <strain evidence="1 2">M3</strain>
    </source>
</reference>
<keyword evidence="2" id="KW-1185">Reference proteome</keyword>
<dbReference type="InterPro" id="IPR047907">
    <property type="entry name" value="CD1375-like"/>
</dbReference>
<gene>
    <name evidence="1" type="ORF">ABNX05_25200</name>
</gene>
<protein>
    <submittedName>
        <fullName evidence="1">CD1375 family protein</fullName>
    </submittedName>
</protein>
<dbReference type="RefSeq" id="WP_349662197.1">
    <property type="nucleotide sequence ID" value="NZ_JBEGDG010000038.1"/>
</dbReference>
<dbReference type="NCBIfam" id="NF040910">
    <property type="entry name" value="CD1375_fam"/>
    <property type="match status" value="1"/>
</dbReference>
<evidence type="ECO:0000313" key="2">
    <source>
        <dbReference type="Proteomes" id="UP001478862"/>
    </source>
</evidence>
<dbReference type="EMBL" id="JBEGDG010000038">
    <property type="protein sequence ID" value="MEQ6357898.1"/>
    <property type="molecule type" value="Genomic_DNA"/>
</dbReference>
<proteinExistence type="predicted"/>
<comment type="caution">
    <text evidence="1">The sequence shown here is derived from an EMBL/GenBank/DDBJ whole genome shotgun (WGS) entry which is preliminary data.</text>
</comment>
<name>A0ABV1MZG8_9BACI</name>
<accession>A0ABV1MZG8</accession>